<dbReference type="GO" id="GO:0000290">
    <property type="term" value="P:deadenylation-dependent decapping of nuclear-transcribed mRNA"/>
    <property type="evidence" value="ECO:0007669"/>
    <property type="project" value="TreeGrafter"/>
</dbReference>
<keyword evidence="3 6" id="KW-0507">mRNA processing</keyword>
<organism evidence="8 9">
    <name type="scientific">Calicophoron daubneyi</name>
    <name type="common">Rumen fluke</name>
    <name type="synonym">Paramphistomum daubneyi</name>
    <dbReference type="NCBI Taxonomy" id="300641"/>
    <lineage>
        <taxon>Eukaryota</taxon>
        <taxon>Metazoa</taxon>
        <taxon>Spiralia</taxon>
        <taxon>Lophotrochozoa</taxon>
        <taxon>Platyhelminthes</taxon>
        <taxon>Trematoda</taxon>
        <taxon>Digenea</taxon>
        <taxon>Plagiorchiida</taxon>
        <taxon>Pronocephalata</taxon>
        <taxon>Paramphistomoidea</taxon>
        <taxon>Paramphistomidae</taxon>
        <taxon>Calicophoron</taxon>
    </lineage>
</organism>
<dbReference type="InterPro" id="IPR047575">
    <property type="entry name" value="Sm"/>
</dbReference>
<keyword evidence="5 6" id="KW-0687">Ribonucleoprotein</keyword>
<protein>
    <recommendedName>
        <fullName evidence="6">U6 snRNA-associated Sm-like protein LSm1</fullName>
    </recommendedName>
</protein>
<evidence type="ECO:0000256" key="5">
    <source>
        <dbReference type="ARBA" id="ARBA00023274"/>
    </source>
</evidence>
<dbReference type="CDD" id="cd01728">
    <property type="entry name" value="LSm1"/>
    <property type="match status" value="1"/>
</dbReference>
<evidence type="ECO:0000256" key="6">
    <source>
        <dbReference type="RuleBase" id="RU365047"/>
    </source>
</evidence>
<reference evidence="8" key="1">
    <citation type="submission" date="2024-06" db="EMBL/GenBank/DDBJ databases">
        <authorList>
            <person name="Liu X."/>
            <person name="Lenzi L."/>
            <person name="Haldenby T S."/>
            <person name="Uol C."/>
        </authorList>
    </citation>
    <scope>NUCLEOTIDE SEQUENCE</scope>
</reference>
<accession>A0AAV2TQV9</accession>
<gene>
    <name evidence="6" type="primary">LSM1</name>
    <name evidence="8" type="ORF">CDAUBV1_LOCUS13535</name>
</gene>
<comment type="caution">
    <text evidence="8">The sequence shown here is derived from an EMBL/GenBank/DDBJ whole genome shotgun (WGS) entry which is preliminary data.</text>
</comment>
<comment type="similarity">
    <text evidence="1 6">Belongs to the snRNP Sm proteins family.</text>
</comment>
<dbReference type="PANTHER" id="PTHR15588">
    <property type="entry name" value="LSM1"/>
    <property type="match status" value="1"/>
</dbReference>
<dbReference type="GO" id="GO:1990904">
    <property type="term" value="C:ribonucleoprotein complex"/>
    <property type="evidence" value="ECO:0007669"/>
    <property type="project" value="UniProtKB-KW"/>
</dbReference>
<dbReference type="PROSITE" id="PS52002">
    <property type="entry name" value="SM"/>
    <property type="match status" value="1"/>
</dbReference>
<evidence type="ECO:0000259" key="7">
    <source>
        <dbReference type="PROSITE" id="PS52002"/>
    </source>
</evidence>
<evidence type="ECO:0000256" key="3">
    <source>
        <dbReference type="ARBA" id="ARBA00022664"/>
    </source>
</evidence>
<dbReference type="InterPro" id="IPR034104">
    <property type="entry name" value="Lsm1"/>
</dbReference>
<comment type="subcellular location">
    <subcellularLocation>
        <location evidence="6">Cytoplasm</location>
    </subcellularLocation>
    <subcellularLocation>
        <location evidence="6">Cytoplasm</location>
        <location evidence="6">P-body</location>
    </subcellularLocation>
</comment>
<dbReference type="Proteomes" id="UP001497525">
    <property type="component" value="Unassembled WGS sequence"/>
</dbReference>
<name>A0AAV2TQV9_CALDB</name>
<comment type="function">
    <text evidence="6">Probably involved with other LSm subunits in the general process of degradation of mRNAs.</text>
</comment>
<dbReference type="GO" id="GO:0000932">
    <property type="term" value="C:P-body"/>
    <property type="evidence" value="ECO:0007669"/>
    <property type="project" value="UniProtKB-SubCell"/>
</dbReference>
<evidence type="ECO:0000256" key="2">
    <source>
        <dbReference type="ARBA" id="ARBA00022490"/>
    </source>
</evidence>
<dbReference type="InterPro" id="IPR010920">
    <property type="entry name" value="LSM_dom_sf"/>
</dbReference>
<keyword evidence="2 6" id="KW-0963">Cytoplasm</keyword>
<dbReference type="GO" id="GO:1990726">
    <property type="term" value="C:Lsm1-7-Pat1 complex"/>
    <property type="evidence" value="ECO:0007669"/>
    <property type="project" value="TreeGrafter"/>
</dbReference>
<dbReference type="GO" id="GO:0006397">
    <property type="term" value="P:mRNA processing"/>
    <property type="evidence" value="ECO:0007669"/>
    <property type="project" value="UniProtKB-UniRule"/>
</dbReference>
<sequence>MFRRSFPGSASLFQDIGSQMLICLRGGRVYIGFLRIIDQFGNIVIHQAVERIIVGKKFSDVSQGILLIRGENIILIGEVNEEVDIEDKLKRVSEKEIYELQAKETAAQKELMKKRAQLFAERGLGIPDLSDLMFDDS</sequence>
<dbReference type="InterPro" id="IPR044642">
    <property type="entry name" value="PTHR15588"/>
</dbReference>
<dbReference type="PANTHER" id="PTHR15588:SF8">
    <property type="entry name" value="U6 SNRNA-ASSOCIATED SM-LIKE PROTEIN LSM1"/>
    <property type="match status" value="1"/>
</dbReference>
<dbReference type="EMBL" id="CAXLJL010000523">
    <property type="protein sequence ID" value="CAL5138723.1"/>
    <property type="molecule type" value="Genomic_DNA"/>
</dbReference>
<evidence type="ECO:0000313" key="8">
    <source>
        <dbReference type="EMBL" id="CAL5138723.1"/>
    </source>
</evidence>
<evidence type="ECO:0000256" key="1">
    <source>
        <dbReference type="ARBA" id="ARBA00006850"/>
    </source>
</evidence>
<dbReference type="AlphaFoldDB" id="A0AAV2TQV9"/>
<comment type="subunit">
    <text evidence="6">LSm subunits form a heteromer with a donut shape.</text>
</comment>
<dbReference type="SUPFAM" id="SSF50182">
    <property type="entry name" value="Sm-like ribonucleoproteins"/>
    <property type="match status" value="1"/>
</dbReference>
<dbReference type="Gene3D" id="2.30.30.100">
    <property type="match status" value="1"/>
</dbReference>
<keyword evidence="4 6" id="KW-0694">RNA-binding</keyword>
<evidence type="ECO:0000256" key="4">
    <source>
        <dbReference type="ARBA" id="ARBA00022884"/>
    </source>
</evidence>
<dbReference type="InterPro" id="IPR001163">
    <property type="entry name" value="Sm_dom_euk/arc"/>
</dbReference>
<proteinExistence type="inferred from homology"/>
<dbReference type="SMART" id="SM00651">
    <property type="entry name" value="Sm"/>
    <property type="match status" value="1"/>
</dbReference>
<evidence type="ECO:0000313" key="9">
    <source>
        <dbReference type="Proteomes" id="UP001497525"/>
    </source>
</evidence>
<dbReference type="Pfam" id="PF01423">
    <property type="entry name" value="LSM"/>
    <property type="match status" value="1"/>
</dbReference>
<dbReference type="GO" id="GO:0003729">
    <property type="term" value="F:mRNA binding"/>
    <property type="evidence" value="ECO:0007669"/>
    <property type="project" value="TreeGrafter"/>
</dbReference>
<feature type="domain" description="Sm" evidence="7">
    <location>
        <begin position="7"/>
        <end position="82"/>
    </location>
</feature>